<feature type="domain" description="FAD-binding" evidence="4">
    <location>
        <begin position="261"/>
        <end position="598"/>
    </location>
</feature>
<keyword evidence="2" id="KW-0274">FAD</keyword>
<dbReference type="AlphaFoldDB" id="A0A8H4ZC03"/>
<dbReference type="GO" id="GO:0071949">
    <property type="term" value="F:FAD binding"/>
    <property type="evidence" value="ECO:0007669"/>
    <property type="project" value="InterPro"/>
</dbReference>
<evidence type="ECO:0000313" key="7">
    <source>
        <dbReference type="Proteomes" id="UP000573603"/>
    </source>
</evidence>
<dbReference type="InterPro" id="IPR050641">
    <property type="entry name" value="RIFMO-like"/>
</dbReference>
<keyword evidence="3" id="KW-0560">Oxidoreductase</keyword>
<proteinExistence type="predicted"/>
<dbReference type="GO" id="GO:0016709">
    <property type="term" value="F:oxidoreductase activity, acting on paired donors, with incorporation or reduction of molecular oxygen, NAD(P)H as one donor, and incorporation of one atom of oxygen"/>
    <property type="evidence" value="ECO:0007669"/>
    <property type="project" value="UniProtKB-ARBA"/>
</dbReference>
<feature type="domain" description="Alpha/beta hydrolase fold-3" evidence="5">
    <location>
        <begin position="95"/>
        <end position="212"/>
    </location>
</feature>
<keyword evidence="1" id="KW-0285">Flavoprotein</keyword>
<evidence type="ECO:0008006" key="8">
    <source>
        <dbReference type="Google" id="ProtNLM"/>
    </source>
</evidence>
<accession>A0A8H4ZC03</accession>
<dbReference type="InterPro" id="IPR013094">
    <property type="entry name" value="AB_hydrolase_3"/>
</dbReference>
<evidence type="ECO:0000313" key="6">
    <source>
        <dbReference type="EMBL" id="KAF5243295.1"/>
    </source>
</evidence>
<evidence type="ECO:0000256" key="2">
    <source>
        <dbReference type="ARBA" id="ARBA00022827"/>
    </source>
</evidence>
<dbReference type="Proteomes" id="UP000573603">
    <property type="component" value="Unassembled WGS sequence"/>
</dbReference>
<name>A0A8H4ZC03_9HYPO</name>
<comment type="caution">
    <text evidence="6">The sequence shown here is derived from an EMBL/GenBank/DDBJ whole genome shotgun (WGS) entry which is preliminary data.</text>
</comment>
<dbReference type="Gene3D" id="3.30.9.10">
    <property type="entry name" value="D-Amino Acid Oxidase, subunit A, domain 2"/>
    <property type="match status" value="1"/>
</dbReference>
<dbReference type="EMBL" id="JABEVY010000192">
    <property type="protein sequence ID" value="KAF5243295.1"/>
    <property type="molecule type" value="Genomic_DNA"/>
</dbReference>
<evidence type="ECO:0000256" key="3">
    <source>
        <dbReference type="ARBA" id="ARBA00023002"/>
    </source>
</evidence>
<dbReference type="SUPFAM" id="SSF51905">
    <property type="entry name" value="FAD/NAD(P)-binding domain"/>
    <property type="match status" value="1"/>
</dbReference>
<dbReference type="Pfam" id="PF01494">
    <property type="entry name" value="FAD_binding_3"/>
    <property type="match status" value="1"/>
</dbReference>
<dbReference type="Gene3D" id="3.50.50.60">
    <property type="entry name" value="FAD/NAD(P)-binding domain"/>
    <property type="match status" value="1"/>
</dbReference>
<dbReference type="InterPro" id="IPR002938">
    <property type="entry name" value="FAD-bd"/>
</dbReference>
<sequence>MPSHAEIAAFPEPDAAFAKMLEDSPKPPPLSANVDISALRQHTNAEKAKFREGLGDAGPGLTERDIKIPLDRRELDAYVYAPLGKFPAGSLPVYLFFHGGGFCIGSRFDDMEANRRLALEANIVVVSLEYSLAPEHPFPQAVYDGLDTLKWITRNTNAVHPSASVSRGLIIGGTSAGGNIANAVVYLNRDQDDSVQVTGQFLSVPPLLPLPVVPEKYREYYLSFEQNHSITVLPPDLVGKFMELLQSEPVVTDRLKAKISTTVAIVGAGPVGLFTALLLAQAGIKVTVFETGSRLNQSPRAVAYFPAVLEEFKKAGILQDVIDKGEKNADGCAWREPSGKVLAAVDPPPDSPQFAVCLSQPEFGEIVLKRLLETGNAEVVFNHTYRRHQQRESSVLLWIKSPSQETEVVCECQYLIGADGGRSEVRKALGVELKGFTWESLQLVAVNFQYPLSDLGWKQANFIVDGVSWGVIVKRGKGNSWRFATGTQAPDIVNGTLDDATVKVVKDRLMRLLPGDTSQIGWEAMAPYKVHQRCATTFRKGNVLLAGDAAHLNSPIGGLGLTTGLLDAAHLAKSLRQTLLDKAEPIVLDQYAEIRRSIFLHRTNPLSTDNFNRLRSQDPEHVRQRDEFFAKLNKSKDIATVLQVGLPDYALSSTSETSFSTYEEVTWFITVTKLDDWSDERFTHEYKVVHANMTRHGKEQGAPTRHYTQYKNLYQKVPGTKQAGCAYVTCLVFPNLFLVHAGLQDPGYRATAGAHSFCRLDQQGCLTRKISEFSKGGNGSSKSIIRALLFHERCSETDECSEDWVQERAAKFSTTVKSDDRAYGYALWQDMTPKNSKTLFRDSQFESGRWHNFKAVEAFDFLDTASANTFLREHMEHITEGGKQTTTAVVSDPDLIF</sequence>
<keyword evidence="7" id="KW-1185">Reference proteome</keyword>
<protein>
    <recommendedName>
        <fullName evidence="8">FAD-binding domain-containing protein</fullName>
    </recommendedName>
</protein>
<evidence type="ECO:0000259" key="5">
    <source>
        <dbReference type="Pfam" id="PF07859"/>
    </source>
</evidence>
<organism evidence="6 7">
    <name type="scientific">Fusarium anthophilum</name>
    <dbReference type="NCBI Taxonomy" id="48485"/>
    <lineage>
        <taxon>Eukaryota</taxon>
        <taxon>Fungi</taxon>
        <taxon>Dikarya</taxon>
        <taxon>Ascomycota</taxon>
        <taxon>Pezizomycotina</taxon>
        <taxon>Sordariomycetes</taxon>
        <taxon>Hypocreomycetidae</taxon>
        <taxon>Hypocreales</taxon>
        <taxon>Nectriaceae</taxon>
        <taxon>Fusarium</taxon>
        <taxon>Fusarium fujikuroi species complex</taxon>
    </lineage>
</organism>
<dbReference type="PANTHER" id="PTHR43004:SF13">
    <property type="entry name" value="FAD-BINDING DOMAIN-CONTAINING PROTEIN-RELATED"/>
    <property type="match status" value="1"/>
</dbReference>
<dbReference type="PRINTS" id="PR00420">
    <property type="entry name" value="RNGMNOXGNASE"/>
</dbReference>
<dbReference type="InterPro" id="IPR036188">
    <property type="entry name" value="FAD/NAD-bd_sf"/>
</dbReference>
<evidence type="ECO:0000256" key="1">
    <source>
        <dbReference type="ARBA" id="ARBA00022630"/>
    </source>
</evidence>
<dbReference type="PANTHER" id="PTHR43004">
    <property type="entry name" value="TRK SYSTEM POTASSIUM UPTAKE PROTEIN"/>
    <property type="match status" value="1"/>
</dbReference>
<gene>
    <name evidence="6" type="ORF">FANTH_8244</name>
</gene>
<dbReference type="Pfam" id="PF07859">
    <property type="entry name" value="Abhydrolase_3"/>
    <property type="match status" value="1"/>
</dbReference>
<dbReference type="GO" id="GO:0016787">
    <property type="term" value="F:hydrolase activity"/>
    <property type="evidence" value="ECO:0007669"/>
    <property type="project" value="InterPro"/>
</dbReference>
<dbReference type="Gene3D" id="3.40.50.1820">
    <property type="entry name" value="alpha/beta hydrolase"/>
    <property type="match status" value="1"/>
</dbReference>
<reference evidence="6 7" key="1">
    <citation type="journal article" date="2020" name="BMC Genomics">
        <title>Correction to: Identification and distribution of gene clusters required for synthesis of sphingolipid metabolism inhibitors in diverse species of the filamentous fungus Fusarium.</title>
        <authorList>
            <person name="Kim H.S."/>
            <person name="Lohmar J.M."/>
            <person name="Busman M."/>
            <person name="Brown D.W."/>
            <person name="Naumann T.A."/>
            <person name="Divon H.H."/>
            <person name="Lysoe E."/>
            <person name="Uhlig S."/>
            <person name="Proctor R.H."/>
        </authorList>
    </citation>
    <scope>NUCLEOTIDE SEQUENCE [LARGE SCALE GENOMIC DNA]</scope>
    <source>
        <strain evidence="6 7">NRRL 25214</strain>
    </source>
</reference>
<dbReference type="SUPFAM" id="SSF53474">
    <property type="entry name" value="alpha/beta-Hydrolases"/>
    <property type="match status" value="1"/>
</dbReference>
<dbReference type="InterPro" id="IPR029058">
    <property type="entry name" value="AB_hydrolase_fold"/>
</dbReference>
<evidence type="ECO:0000259" key="4">
    <source>
        <dbReference type="Pfam" id="PF01494"/>
    </source>
</evidence>